<accession>A0ABN0XUI2</accession>
<dbReference type="Proteomes" id="UP001500063">
    <property type="component" value="Unassembled WGS sequence"/>
</dbReference>
<organism evidence="3 4">
    <name type="scientific">Streptomyces blastmyceticus</name>
    <dbReference type="NCBI Taxonomy" id="68180"/>
    <lineage>
        <taxon>Bacteria</taxon>
        <taxon>Bacillati</taxon>
        <taxon>Actinomycetota</taxon>
        <taxon>Actinomycetes</taxon>
        <taxon>Kitasatosporales</taxon>
        <taxon>Streptomycetaceae</taxon>
        <taxon>Streptomyces</taxon>
    </lineage>
</organism>
<keyword evidence="2" id="KW-0812">Transmembrane</keyword>
<dbReference type="RefSeq" id="WP_344122730.1">
    <property type="nucleotide sequence ID" value="NZ_BAAABW010000029.1"/>
</dbReference>
<evidence type="ECO:0008006" key="5">
    <source>
        <dbReference type="Google" id="ProtNLM"/>
    </source>
</evidence>
<protein>
    <recommendedName>
        <fullName evidence="5">Integral membrane protein</fullName>
    </recommendedName>
</protein>
<sequence>MPLPFLTVDRGRAAAATAAEPRPHEDEHRVPSYRPGPRRVGGAALLLLLAAYLLFSALIVVLAGSLVIAGVCVAVAAVVITVAVRLVRAGIRLSPLEQEADLPA</sequence>
<feature type="region of interest" description="Disordered" evidence="1">
    <location>
        <begin position="1"/>
        <end position="35"/>
    </location>
</feature>
<feature type="compositionally biased region" description="Basic and acidic residues" evidence="1">
    <location>
        <begin position="21"/>
        <end position="30"/>
    </location>
</feature>
<dbReference type="EMBL" id="BAAABW010000029">
    <property type="protein sequence ID" value="GAA0373220.1"/>
    <property type="molecule type" value="Genomic_DNA"/>
</dbReference>
<evidence type="ECO:0000256" key="2">
    <source>
        <dbReference type="SAM" id="Phobius"/>
    </source>
</evidence>
<feature type="transmembrane region" description="Helical" evidence="2">
    <location>
        <begin position="66"/>
        <end position="87"/>
    </location>
</feature>
<name>A0ABN0XUI2_9ACTN</name>
<keyword evidence="2" id="KW-0472">Membrane</keyword>
<keyword evidence="2" id="KW-1133">Transmembrane helix</keyword>
<evidence type="ECO:0000313" key="4">
    <source>
        <dbReference type="Proteomes" id="UP001500063"/>
    </source>
</evidence>
<comment type="caution">
    <text evidence="3">The sequence shown here is derived from an EMBL/GenBank/DDBJ whole genome shotgun (WGS) entry which is preliminary data.</text>
</comment>
<gene>
    <name evidence="3" type="ORF">GCM10010319_59410</name>
</gene>
<evidence type="ECO:0000256" key="1">
    <source>
        <dbReference type="SAM" id="MobiDB-lite"/>
    </source>
</evidence>
<keyword evidence="4" id="KW-1185">Reference proteome</keyword>
<proteinExistence type="predicted"/>
<reference evidence="3 4" key="1">
    <citation type="journal article" date="2019" name="Int. J. Syst. Evol. Microbiol.">
        <title>The Global Catalogue of Microorganisms (GCM) 10K type strain sequencing project: providing services to taxonomists for standard genome sequencing and annotation.</title>
        <authorList>
            <consortium name="The Broad Institute Genomics Platform"/>
            <consortium name="The Broad Institute Genome Sequencing Center for Infectious Disease"/>
            <person name="Wu L."/>
            <person name="Ma J."/>
        </authorList>
    </citation>
    <scope>NUCLEOTIDE SEQUENCE [LARGE SCALE GENOMIC DNA]</scope>
    <source>
        <strain evidence="3 4">JCM 4565</strain>
    </source>
</reference>
<evidence type="ECO:0000313" key="3">
    <source>
        <dbReference type="EMBL" id="GAA0373220.1"/>
    </source>
</evidence>
<feature type="transmembrane region" description="Helical" evidence="2">
    <location>
        <begin position="40"/>
        <end position="60"/>
    </location>
</feature>